<dbReference type="AlphaFoldDB" id="A0A2T5J4G5"/>
<evidence type="ECO:0000313" key="3">
    <source>
        <dbReference type="Proteomes" id="UP000244168"/>
    </source>
</evidence>
<keyword evidence="3" id="KW-1185">Reference proteome</keyword>
<organism evidence="2 3">
    <name type="scientific">Mucilaginibacter yixingensis</name>
    <dbReference type="NCBI Taxonomy" id="1295612"/>
    <lineage>
        <taxon>Bacteria</taxon>
        <taxon>Pseudomonadati</taxon>
        <taxon>Bacteroidota</taxon>
        <taxon>Sphingobacteriia</taxon>
        <taxon>Sphingobacteriales</taxon>
        <taxon>Sphingobacteriaceae</taxon>
        <taxon>Mucilaginibacter</taxon>
    </lineage>
</organism>
<evidence type="ECO:0000256" key="1">
    <source>
        <dbReference type="SAM" id="Phobius"/>
    </source>
</evidence>
<protein>
    <submittedName>
        <fullName evidence="2">Uncharacterized protein</fullName>
    </submittedName>
</protein>
<dbReference type="OrthoDB" id="1340494at2"/>
<sequence>MFSDYKKQVLLTYKKKRELNQLSLNLLHSTAGKLRKECLIVLRDRYRQQDLRILKDFFETEVDGADYMQIIRRHDRDKFKPLDNYLKGDTDDTEDKNVELLAWLIDYPDRPYQFRPNQETKPVVEIADFTNLADEPVKSESSAAIIDISDPTTEKAPKTDEPDIPAAPMGTVIQLPGKNKRVTQVRNRLVVLLGAVFLGGITYYYWPTKVVDPYANGCMFWKDDHFERSACHVQRPVPLVPYDSVRLARFHAIKDYSTITKASVGKVWYFKNKGHLEFYTTAGFHPIDTVRWLKPLTEYMYDKYILHKNNQLLSTPLQSSVNTKP</sequence>
<dbReference type="Proteomes" id="UP000244168">
    <property type="component" value="Unassembled WGS sequence"/>
</dbReference>
<evidence type="ECO:0000313" key="2">
    <source>
        <dbReference type="EMBL" id="PTQ92410.1"/>
    </source>
</evidence>
<reference evidence="2 3" key="1">
    <citation type="submission" date="2018-04" db="EMBL/GenBank/DDBJ databases">
        <title>Genomic Encyclopedia of Archaeal and Bacterial Type Strains, Phase II (KMG-II): from individual species to whole genera.</title>
        <authorList>
            <person name="Goeker M."/>
        </authorList>
    </citation>
    <scope>NUCLEOTIDE SEQUENCE [LARGE SCALE GENOMIC DNA]</scope>
    <source>
        <strain evidence="2 3">DSM 26809</strain>
    </source>
</reference>
<dbReference type="EMBL" id="QAOQ01000012">
    <property type="protein sequence ID" value="PTQ92410.1"/>
    <property type="molecule type" value="Genomic_DNA"/>
</dbReference>
<comment type="caution">
    <text evidence="2">The sequence shown here is derived from an EMBL/GenBank/DDBJ whole genome shotgun (WGS) entry which is preliminary data.</text>
</comment>
<accession>A0A2T5J4G5</accession>
<keyword evidence="1" id="KW-0812">Transmembrane</keyword>
<gene>
    <name evidence="2" type="ORF">C8P68_11210</name>
</gene>
<dbReference type="RefSeq" id="WP_107831552.1">
    <property type="nucleotide sequence ID" value="NZ_CP160205.1"/>
</dbReference>
<proteinExistence type="predicted"/>
<name>A0A2T5J4G5_9SPHI</name>
<keyword evidence="1" id="KW-1133">Transmembrane helix</keyword>
<keyword evidence="1" id="KW-0472">Membrane</keyword>
<feature type="transmembrane region" description="Helical" evidence="1">
    <location>
        <begin position="189"/>
        <end position="206"/>
    </location>
</feature>